<evidence type="ECO:0000256" key="7">
    <source>
        <dbReference type="SAM" id="MobiDB-lite"/>
    </source>
</evidence>
<dbReference type="GO" id="GO:0005886">
    <property type="term" value="C:plasma membrane"/>
    <property type="evidence" value="ECO:0007669"/>
    <property type="project" value="UniProtKB-SubCell"/>
</dbReference>
<dbReference type="SUPFAM" id="SSF103473">
    <property type="entry name" value="MFS general substrate transporter"/>
    <property type="match status" value="1"/>
</dbReference>
<reference evidence="10 11" key="1">
    <citation type="submission" date="2020-05" db="EMBL/GenBank/DDBJ databases">
        <title>Genome sequence of Isoptericola sp. JC619 isolated from Chilika lagoon, India.</title>
        <authorList>
            <person name="Kumar D."/>
            <person name="Appam K."/>
            <person name="Gandham S."/>
            <person name="Uppada J."/>
            <person name="Sasikala C."/>
            <person name="Venkata Ramana C."/>
        </authorList>
    </citation>
    <scope>NUCLEOTIDE SEQUENCE [LARGE SCALE GENOMIC DNA]</scope>
    <source>
        <strain evidence="10 11">JC619</strain>
    </source>
</reference>
<feature type="transmembrane region" description="Helical" evidence="8">
    <location>
        <begin position="144"/>
        <end position="167"/>
    </location>
</feature>
<feature type="region of interest" description="Disordered" evidence="7">
    <location>
        <begin position="491"/>
        <end position="513"/>
    </location>
</feature>
<sequence>MVEPEPTATTDARTPLGVMTAACVSTLIVNANTSAVAILLPAISDDVGMSTETLQWAVTGYLLVGAATIVTSGSLGDVFGRRKVFLGGLLLFIASCVLIALAPGGWAVIVGRCIQGAAGATLVAGGLSILTIASPPGNAQLRAVSYWGSASAVGAAAGPLLGGALVNTVGWQGLFWLDAAIAVLLVPLTLRAVAESSDPTRSRSIDWAGTMLIALALAPLILGLTQGATWGWLSIQTLGCFAVSVASTIGFVAVESKVSAPLIDLGLFRNRRLVGATIGILIGAAAINAMMFLLSLFFQDPAAFGMDPFEAGLATLPATVGMVALTPAVPGLTHRFGVLAVVGTGFVVMTAGFVVLALAGASWGYLAFLVPIVMTAVGLCLSNNPCSSVATGSVDHSEVGGASGLSNMARYVGPAVMTAVVAALYAGIPANRSAAGASATDALLAGFHGAALALAVVSALGIVLVWLIRGYRDKHAPEGVDVAIAAAAPVHTVPRPETGPSTATRTAAPGDPA</sequence>
<evidence type="ECO:0000256" key="5">
    <source>
        <dbReference type="ARBA" id="ARBA00022989"/>
    </source>
</evidence>
<dbReference type="Proteomes" id="UP000557204">
    <property type="component" value="Unassembled WGS sequence"/>
</dbReference>
<evidence type="ECO:0000256" key="2">
    <source>
        <dbReference type="ARBA" id="ARBA00022448"/>
    </source>
</evidence>
<dbReference type="Pfam" id="PF07690">
    <property type="entry name" value="MFS_1"/>
    <property type="match status" value="1"/>
</dbReference>
<protein>
    <submittedName>
        <fullName evidence="10">MFS transporter</fullName>
    </submittedName>
</protein>
<evidence type="ECO:0000256" key="8">
    <source>
        <dbReference type="SAM" id="Phobius"/>
    </source>
</evidence>
<feature type="transmembrane region" description="Helical" evidence="8">
    <location>
        <begin position="109"/>
        <end position="132"/>
    </location>
</feature>
<feature type="domain" description="Major facilitator superfamily (MFS) profile" evidence="9">
    <location>
        <begin position="18"/>
        <end position="473"/>
    </location>
</feature>
<dbReference type="InterPro" id="IPR036259">
    <property type="entry name" value="MFS_trans_sf"/>
</dbReference>
<dbReference type="PROSITE" id="PS50850">
    <property type="entry name" value="MFS"/>
    <property type="match status" value="1"/>
</dbReference>
<feature type="transmembrane region" description="Helical" evidence="8">
    <location>
        <begin position="84"/>
        <end position="103"/>
    </location>
</feature>
<feature type="transmembrane region" description="Helical" evidence="8">
    <location>
        <begin position="411"/>
        <end position="430"/>
    </location>
</feature>
<dbReference type="InterPro" id="IPR020846">
    <property type="entry name" value="MFS_dom"/>
</dbReference>
<feature type="transmembrane region" description="Helical" evidence="8">
    <location>
        <begin position="230"/>
        <end position="252"/>
    </location>
</feature>
<keyword evidence="3" id="KW-1003">Cell membrane</keyword>
<name>A0A849KA48_9MICO</name>
<dbReference type="GO" id="GO:0022857">
    <property type="term" value="F:transmembrane transporter activity"/>
    <property type="evidence" value="ECO:0007669"/>
    <property type="project" value="InterPro"/>
</dbReference>
<feature type="transmembrane region" description="Helical" evidence="8">
    <location>
        <begin position="173"/>
        <end position="193"/>
    </location>
</feature>
<accession>A0A849KA48</accession>
<feature type="transmembrane region" description="Helical" evidence="8">
    <location>
        <begin position="273"/>
        <end position="299"/>
    </location>
</feature>
<dbReference type="EMBL" id="JABFAJ010000024">
    <property type="protein sequence ID" value="NNU28655.1"/>
    <property type="molecule type" value="Genomic_DNA"/>
</dbReference>
<evidence type="ECO:0000256" key="4">
    <source>
        <dbReference type="ARBA" id="ARBA00022692"/>
    </source>
</evidence>
<organism evidence="10 11">
    <name type="scientific">Isoptericola sediminis</name>
    <dbReference type="NCBI Taxonomy" id="2733572"/>
    <lineage>
        <taxon>Bacteria</taxon>
        <taxon>Bacillati</taxon>
        <taxon>Actinomycetota</taxon>
        <taxon>Actinomycetes</taxon>
        <taxon>Micrococcales</taxon>
        <taxon>Promicromonosporaceae</taxon>
        <taxon>Isoptericola</taxon>
    </lineage>
</organism>
<dbReference type="RefSeq" id="WP_171248172.1">
    <property type="nucleotide sequence ID" value="NZ_JABFAJ010000024.1"/>
</dbReference>
<dbReference type="PANTHER" id="PTHR42718:SF46">
    <property type="entry name" value="BLR6921 PROTEIN"/>
    <property type="match status" value="1"/>
</dbReference>
<dbReference type="AlphaFoldDB" id="A0A849KA48"/>
<dbReference type="Gene3D" id="1.20.1720.10">
    <property type="entry name" value="Multidrug resistance protein D"/>
    <property type="match status" value="1"/>
</dbReference>
<dbReference type="PANTHER" id="PTHR42718">
    <property type="entry name" value="MAJOR FACILITATOR SUPERFAMILY MULTIDRUG TRANSPORTER MFSC"/>
    <property type="match status" value="1"/>
</dbReference>
<evidence type="ECO:0000313" key="10">
    <source>
        <dbReference type="EMBL" id="NNU28655.1"/>
    </source>
</evidence>
<evidence type="ECO:0000313" key="11">
    <source>
        <dbReference type="Proteomes" id="UP000557204"/>
    </source>
</evidence>
<comment type="caution">
    <text evidence="10">The sequence shown here is derived from an EMBL/GenBank/DDBJ whole genome shotgun (WGS) entry which is preliminary data.</text>
</comment>
<feature type="transmembrane region" description="Helical" evidence="8">
    <location>
        <begin position="336"/>
        <end position="357"/>
    </location>
</feature>
<feature type="transmembrane region" description="Helical" evidence="8">
    <location>
        <begin position="54"/>
        <end position="72"/>
    </location>
</feature>
<evidence type="ECO:0000256" key="1">
    <source>
        <dbReference type="ARBA" id="ARBA00004651"/>
    </source>
</evidence>
<keyword evidence="5 8" id="KW-1133">Transmembrane helix</keyword>
<keyword evidence="11" id="KW-1185">Reference proteome</keyword>
<proteinExistence type="predicted"/>
<feature type="transmembrane region" description="Helical" evidence="8">
    <location>
        <begin position="311"/>
        <end position="329"/>
    </location>
</feature>
<evidence type="ECO:0000256" key="6">
    <source>
        <dbReference type="ARBA" id="ARBA00023136"/>
    </source>
</evidence>
<feature type="transmembrane region" description="Helical" evidence="8">
    <location>
        <begin position="442"/>
        <end position="468"/>
    </location>
</feature>
<evidence type="ECO:0000256" key="3">
    <source>
        <dbReference type="ARBA" id="ARBA00022475"/>
    </source>
</evidence>
<feature type="transmembrane region" description="Helical" evidence="8">
    <location>
        <begin position="363"/>
        <end position="381"/>
    </location>
</feature>
<keyword evidence="6 8" id="KW-0472">Membrane</keyword>
<dbReference type="Gene3D" id="1.20.1250.20">
    <property type="entry name" value="MFS general substrate transporter like domains"/>
    <property type="match status" value="1"/>
</dbReference>
<dbReference type="InterPro" id="IPR011701">
    <property type="entry name" value="MFS"/>
</dbReference>
<keyword evidence="2" id="KW-0813">Transport</keyword>
<dbReference type="CDD" id="cd17321">
    <property type="entry name" value="MFS_MMR_MDR_like"/>
    <property type="match status" value="1"/>
</dbReference>
<keyword evidence="4 8" id="KW-0812">Transmembrane</keyword>
<feature type="transmembrane region" description="Helical" evidence="8">
    <location>
        <begin position="205"/>
        <end position="224"/>
    </location>
</feature>
<gene>
    <name evidence="10" type="ORF">HLI28_14040</name>
</gene>
<comment type="subcellular location">
    <subcellularLocation>
        <location evidence="1">Cell membrane</location>
        <topology evidence="1">Multi-pass membrane protein</topology>
    </subcellularLocation>
</comment>
<evidence type="ECO:0000259" key="9">
    <source>
        <dbReference type="PROSITE" id="PS50850"/>
    </source>
</evidence>